<name>A0ACD3AG79_9AGAR</name>
<sequence>MDPRMYNEWLQRQQPEPSQHVQQLQPPPPHDPRPAVVLDDWVKDRPTPTSQSATAQSPQPLSTTLDMSEFTTLDEIPGPTIPNPPPSQTLSPTPRFYSQYATTPYYTAAPFNAIPYGPWTVSTHIPLSSYSSLDGATSTSSSTSPPASQTQATPQQAPQASQQMMIDPALTTMSSTTTTQQPTLSQHSQYSKSPSFTNPTPPATQQQARSHFNPYSQLHTYGISPAYYQHHPPQGTLSPQALHSPNTLSSIAPISTTSFYAVHQPQQPVPSTSQQPQLPPPEKGPKTPQNKQQFENSIRPLLLASAFTGAQAVQTLVQRIDDYGSQEVDAAMRLEILTKIRDGAGNPYFRAWSENSIAIDITREWLKAAFTSKSDALVETIMPLLHIIDRLPLSVDSLKASKLGKLVVKVVKDPPTSAIKDMASNIERRWRELLLNSTEQPPKKPEPTNITEDTKSKKRKPDAPASKVAPPLKKPAVGSAASAKPIVVKKEARVAAAAVPAVKDAKSDMSFFSAPKPKPKLPNFKKAPPVPAAVKKEPDTNIAQPSSVDAFQDVLKYMGKARKESPIVATPPPAAAGTPPQTQPGKNGQKKKTVSWAPEGRLESIRFIERAVYEDDSEDGVHTNLRDLDRGEGAALHAILFEELMDWLEPLLLEIPQDIQSQLRPRGADSQEKMTQEQRELSALSAVYTPTNIPDTPMEPSHVISEEDVDKDVRTMMTGPDVDAIFWSGDGQALPAGPLADLVGMYGGANMDPTALTLPYDGQMDLKLGVDANAGLPAVQPEQLQQLLQQLTAQTAYGQNGQAPYGSADQSWPPLNHYPTTEYGTNYPEDVERDRWNPEDRGRGYGSRARGRGRGRGDDGGGYRHTKRKPCIFFAAGRCKYGDQCDYAHEIFS</sequence>
<evidence type="ECO:0000313" key="1">
    <source>
        <dbReference type="EMBL" id="TFK64898.1"/>
    </source>
</evidence>
<reference evidence="1 2" key="1">
    <citation type="journal article" date="2019" name="Nat. Ecol. Evol.">
        <title>Megaphylogeny resolves global patterns of mushroom evolution.</title>
        <authorList>
            <person name="Varga T."/>
            <person name="Krizsan K."/>
            <person name="Foldi C."/>
            <person name="Dima B."/>
            <person name="Sanchez-Garcia M."/>
            <person name="Sanchez-Ramirez S."/>
            <person name="Szollosi G.J."/>
            <person name="Szarkandi J.G."/>
            <person name="Papp V."/>
            <person name="Albert L."/>
            <person name="Andreopoulos W."/>
            <person name="Angelini C."/>
            <person name="Antonin V."/>
            <person name="Barry K.W."/>
            <person name="Bougher N.L."/>
            <person name="Buchanan P."/>
            <person name="Buyck B."/>
            <person name="Bense V."/>
            <person name="Catcheside P."/>
            <person name="Chovatia M."/>
            <person name="Cooper J."/>
            <person name="Damon W."/>
            <person name="Desjardin D."/>
            <person name="Finy P."/>
            <person name="Geml J."/>
            <person name="Haridas S."/>
            <person name="Hughes K."/>
            <person name="Justo A."/>
            <person name="Karasinski D."/>
            <person name="Kautmanova I."/>
            <person name="Kiss B."/>
            <person name="Kocsube S."/>
            <person name="Kotiranta H."/>
            <person name="LaButti K.M."/>
            <person name="Lechner B.E."/>
            <person name="Liimatainen K."/>
            <person name="Lipzen A."/>
            <person name="Lukacs Z."/>
            <person name="Mihaltcheva S."/>
            <person name="Morgado L.N."/>
            <person name="Niskanen T."/>
            <person name="Noordeloos M.E."/>
            <person name="Ohm R.A."/>
            <person name="Ortiz-Santana B."/>
            <person name="Ovrebo C."/>
            <person name="Racz N."/>
            <person name="Riley R."/>
            <person name="Savchenko A."/>
            <person name="Shiryaev A."/>
            <person name="Soop K."/>
            <person name="Spirin V."/>
            <person name="Szebenyi C."/>
            <person name="Tomsovsky M."/>
            <person name="Tulloss R.E."/>
            <person name="Uehling J."/>
            <person name="Grigoriev I.V."/>
            <person name="Vagvolgyi C."/>
            <person name="Papp T."/>
            <person name="Martin F.M."/>
            <person name="Miettinen O."/>
            <person name="Hibbett D.S."/>
            <person name="Nagy L.G."/>
        </authorList>
    </citation>
    <scope>NUCLEOTIDE SEQUENCE [LARGE SCALE GENOMIC DNA]</scope>
    <source>
        <strain evidence="1 2">NL-1719</strain>
    </source>
</reference>
<proteinExistence type="predicted"/>
<gene>
    <name evidence="1" type="ORF">BDN72DRAFT_889470</name>
</gene>
<dbReference type="EMBL" id="ML208456">
    <property type="protein sequence ID" value="TFK64898.1"/>
    <property type="molecule type" value="Genomic_DNA"/>
</dbReference>
<dbReference type="Proteomes" id="UP000308600">
    <property type="component" value="Unassembled WGS sequence"/>
</dbReference>
<organism evidence="1 2">
    <name type="scientific">Pluteus cervinus</name>
    <dbReference type="NCBI Taxonomy" id="181527"/>
    <lineage>
        <taxon>Eukaryota</taxon>
        <taxon>Fungi</taxon>
        <taxon>Dikarya</taxon>
        <taxon>Basidiomycota</taxon>
        <taxon>Agaricomycotina</taxon>
        <taxon>Agaricomycetes</taxon>
        <taxon>Agaricomycetidae</taxon>
        <taxon>Agaricales</taxon>
        <taxon>Pluteineae</taxon>
        <taxon>Pluteaceae</taxon>
        <taxon>Pluteus</taxon>
    </lineage>
</organism>
<accession>A0ACD3AG79</accession>
<protein>
    <submittedName>
        <fullName evidence="1">Uncharacterized protein</fullName>
    </submittedName>
</protein>
<evidence type="ECO:0000313" key="2">
    <source>
        <dbReference type="Proteomes" id="UP000308600"/>
    </source>
</evidence>
<keyword evidence="2" id="KW-1185">Reference proteome</keyword>